<gene>
    <name evidence="3" type="ORF">AFUS01_LOCUS47163</name>
</gene>
<name>A0A8J2PNW9_9HEXA</name>
<keyword evidence="4" id="KW-1185">Reference proteome</keyword>
<feature type="region of interest" description="Disordered" evidence="1">
    <location>
        <begin position="125"/>
        <end position="166"/>
    </location>
</feature>
<reference evidence="3" key="1">
    <citation type="submission" date="2021-06" db="EMBL/GenBank/DDBJ databases">
        <authorList>
            <person name="Hodson N. C."/>
            <person name="Mongue J. A."/>
            <person name="Jaron S. K."/>
        </authorList>
    </citation>
    <scope>NUCLEOTIDE SEQUENCE</scope>
</reference>
<sequence>MPSCSSIYLATVLMVTITSQSVVLGGTSPVKKRSLIELTEGVDNGDLKLLAPNKRTICNAFTGCPGKRDIIAMKPDYDYDPQGLLESGDDSLDDVSRDILAEARLYEALQARNLMRMSRLNRHQGFFSRQKRASEKVNRRHNSVGPNHHYRKDASKDSKTLDKSKN</sequence>
<accession>A0A8J2PNW9</accession>
<evidence type="ECO:0000256" key="1">
    <source>
        <dbReference type="SAM" id="MobiDB-lite"/>
    </source>
</evidence>
<feature type="signal peptide" evidence="2">
    <location>
        <begin position="1"/>
        <end position="25"/>
    </location>
</feature>
<dbReference type="EMBL" id="CAJVCH010571658">
    <property type="protein sequence ID" value="CAG7838168.1"/>
    <property type="molecule type" value="Genomic_DNA"/>
</dbReference>
<protein>
    <submittedName>
        <fullName evidence="3">Uncharacterized protein</fullName>
    </submittedName>
</protein>
<evidence type="ECO:0000313" key="3">
    <source>
        <dbReference type="EMBL" id="CAG7838168.1"/>
    </source>
</evidence>
<feature type="compositionally biased region" description="Basic and acidic residues" evidence="1">
    <location>
        <begin position="152"/>
        <end position="166"/>
    </location>
</feature>
<evidence type="ECO:0000256" key="2">
    <source>
        <dbReference type="SAM" id="SignalP"/>
    </source>
</evidence>
<keyword evidence="2" id="KW-0732">Signal</keyword>
<dbReference type="AlphaFoldDB" id="A0A8J2PNW9"/>
<feature type="chain" id="PRO_5035247712" evidence="2">
    <location>
        <begin position="26"/>
        <end position="166"/>
    </location>
</feature>
<organism evidence="3 4">
    <name type="scientific">Allacma fusca</name>
    <dbReference type="NCBI Taxonomy" id="39272"/>
    <lineage>
        <taxon>Eukaryota</taxon>
        <taxon>Metazoa</taxon>
        <taxon>Ecdysozoa</taxon>
        <taxon>Arthropoda</taxon>
        <taxon>Hexapoda</taxon>
        <taxon>Collembola</taxon>
        <taxon>Symphypleona</taxon>
        <taxon>Sminthuridae</taxon>
        <taxon>Allacma</taxon>
    </lineage>
</organism>
<evidence type="ECO:0000313" key="4">
    <source>
        <dbReference type="Proteomes" id="UP000708208"/>
    </source>
</evidence>
<dbReference type="Proteomes" id="UP000708208">
    <property type="component" value="Unassembled WGS sequence"/>
</dbReference>
<comment type="caution">
    <text evidence="3">The sequence shown here is derived from an EMBL/GenBank/DDBJ whole genome shotgun (WGS) entry which is preliminary data.</text>
</comment>
<proteinExistence type="predicted"/>
<dbReference type="OrthoDB" id="6134464at2759"/>